<name>Q47E59_DECAR</name>
<dbReference type="eggNOG" id="ENOG502ZWNE">
    <property type="taxonomic scope" value="Bacteria"/>
</dbReference>
<organism evidence="1">
    <name type="scientific">Dechloromonas aromatica (strain RCB)</name>
    <dbReference type="NCBI Taxonomy" id="159087"/>
    <lineage>
        <taxon>Bacteria</taxon>
        <taxon>Pseudomonadati</taxon>
        <taxon>Pseudomonadota</taxon>
        <taxon>Betaproteobacteria</taxon>
        <taxon>Rhodocyclales</taxon>
        <taxon>Azonexaceae</taxon>
        <taxon>Dechloromonas</taxon>
    </lineage>
</organism>
<proteinExistence type="predicted"/>
<protein>
    <submittedName>
        <fullName evidence="1">Uncharacterized protein</fullName>
    </submittedName>
</protein>
<dbReference type="EMBL" id="CP000089">
    <property type="protein sequence ID" value="AAZ46872.1"/>
    <property type="molecule type" value="Genomic_DNA"/>
</dbReference>
<evidence type="ECO:0000313" key="1">
    <source>
        <dbReference type="EMBL" id="AAZ46872.1"/>
    </source>
</evidence>
<gene>
    <name evidence="1" type="ordered locus">Daro_2131</name>
</gene>
<reference evidence="1" key="1">
    <citation type="submission" date="2005-08" db="EMBL/GenBank/DDBJ databases">
        <title>Complete sequence of Dechloromonas aromatica RCB.</title>
        <authorList>
            <person name="Salinero K.K."/>
            <person name="Copeland A."/>
            <person name="Lucas S."/>
            <person name="Lapidus A."/>
            <person name="Barry K."/>
            <person name="Detter J.C."/>
            <person name="Glavina T."/>
            <person name="Hammon N."/>
            <person name="Israni S."/>
            <person name="Pitluck S."/>
            <person name="Di Bartolo G."/>
            <person name="Trong S."/>
            <person name="Schmutz J."/>
            <person name="Larimer F."/>
            <person name="Land M."/>
            <person name="Ivanova N."/>
            <person name="Richardson P."/>
        </authorList>
    </citation>
    <scope>NUCLEOTIDE SEQUENCE</scope>
    <source>
        <strain evidence="1">RCB</strain>
    </source>
</reference>
<dbReference type="OrthoDB" id="9182682at2"/>
<dbReference type="HOGENOM" id="CLU_1872009_0_0_4"/>
<sequence>MVGDNNGDTPDSSCRISASQRASRFAAEAMKLLPTLQCNALRKVFDRHDFLPEEVASLGYKRLQQAEGIGNKGLAAITAWLNNYGFELNPPPLSPHAGAAPKRTRQRIEQALRLLRTHGYEIVPLSSGDGSKEGRR</sequence>
<dbReference type="AlphaFoldDB" id="Q47E59"/>
<accession>Q47E59</accession>
<dbReference type="KEGG" id="dar:Daro_2131"/>